<dbReference type="Gene3D" id="3.40.50.1000">
    <property type="entry name" value="HAD superfamily/HAD-like"/>
    <property type="match status" value="1"/>
</dbReference>
<dbReference type="EMBL" id="CAIX01000196">
    <property type="protein sequence ID" value="CCI47949.1"/>
    <property type="molecule type" value="Genomic_DNA"/>
</dbReference>
<evidence type="ECO:0000313" key="3">
    <source>
        <dbReference type="Proteomes" id="UP000053237"/>
    </source>
</evidence>
<gene>
    <name evidence="2" type="ORF">BN9_089920</name>
</gene>
<name>A0A024GMM0_9STRA</name>
<comment type="caution">
    <text evidence="2">The sequence shown here is derived from an EMBL/GenBank/DDBJ whole genome shotgun (WGS) entry which is preliminary data.</text>
</comment>
<accession>A0A024GMM0</accession>
<dbReference type="InParanoid" id="A0A024GMM0"/>
<keyword evidence="1" id="KW-0732">Signal</keyword>
<dbReference type="InterPro" id="IPR023214">
    <property type="entry name" value="HAD_sf"/>
</dbReference>
<evidence type="ECO:0000313" key="2">
    <source>
        <dbReference type="EMBL" id="CCI47949.1"/>
    </source>
</evidence>
<dbReference type="AlphaFoldDB" id="A0A024GMM0"/>
<organism evidence="2 3">
    <name type="scientific">Albugo candida</name>
    <dbReference type="NCBI Taxonomy" id="65357"/>
    <lineage>
        <taxon>Eukaryota</taxon>
        <taxon>Sar</taxon>
        <taxon>Stramenopiles</taxon>
        <taxon>Oomycota</taxon>
        <taxon>Peronosporomycetes</taxon>
        <taxon>Albuginales</taxon>
        <taxon>Albuginaceae</taxon>
        <taxon>Albugo</taxon>
    </lineage>
</organism>
<keyword evidence="3" id="KW-1185">Reference proteome</keyword>
<feature type="chain" id="PRO_5001529592" evidence="1">
    <location>
        <begin position="21"/>
        <end position="429"/>
    </location>
</feature>
<proteinExistence type="predicted"/>
<dbReference type="Gene3D" id="1.20.1440.320">
    <property type="match status" value="1"/>
</dbReference>
<dbReference type="InterPro" id="IPR036412">
    <property type="entry name" value="HAD-like_sf"/>
</dbReference>
<dbReference type="SUPFAM" id="SSF56784">
    <property type="entry name" value="HAD-like"/>
    <property type="match status" value="1"/>
</dbReference>
<dbReference type="OrthoDB" id="61388at2759"/>
<dbReference type="Proteomes" id="UP000053237">
    <property type="component" value="Unassembled WGS sequence"/>
</dbReference>
<sequence>MAFSIRRLQLCAVFLSHVLAARGDVLQSLRSSMSPHVLNAIERVITREKKCMAIFDFGGALSHGRLTTAILYYQIEHMNFAFTPEQFHQAFYLSTSDTKHCLESDILAVDDKGNTIPSASFYATLHGLYKNLYDLKQVKSLDDIKRMQHFHQFRLLMLFYHQQFARMVEKNRECKRLQRYQVSRWWIYMPMETVKTLAYETGKYNAANNENVKVGGIVTIRKQRAHVEYAFDFTLYEAPVELIRILNEHDIYTAILTGAEHTMIAYYNEQTLHAKSTFGVQYTHNVSESTVEGIPKAYAQNSLELTIFAGFVQPDTIPPIAVGKYNIVEQMMEIHGLEPCIVLADLVSDYGMLLSMTEGILIAIEKEGSFPIHDAVMKYHSDVEDHHGAVRVYKQYIEKGTWVPYDNLIDRLAIPSRFSPFNSLPQAFG</sequence>
<feature type="signal peptide" evidence="1">
    <location>
        <begin position="1"/>
        <end position="20"/>
    </location>
</feature>
<protein>
    <submittedName>
        <fullName evidence="2">Uncharacterized protein</fullName>
    </submittedName>
</protein>
<evidence type="ECO:0000256" key="1">
    <source>
        <dbReference type="SAM" id="SignalP"/>
    </source>
</evidence>
<reference evidence="2 3" key="1">
    <citation type="submission" date="2012-05" db="EMBL/GenBank/DDBJ databases">
        <title>Recombination and specialization in a pathogen metapopulation.</title>
        <authorList>
            <person name="Gardiner A."/>
            <person name="Kemen E."/>
            <person name="Schultz-Larsen T."/>
            <person name="MacLean D."/>
            <person name="Van Oosterhout C."/>
            <person name="Jones J.D.G."/>
        </authorList>
    </citation>
    <scope>NUCLEOTIDE SEQUENCE [LARGE SCALE GENOMIC DNA]</scope>
    <source>
        <strain evidence="2 3">Ac Nc2</strain>
    </source>
</reference>